<dbReference type="EC" id="2.7.7.65" evidence="1"/>
<dbReference type="SUPFAM" id="SSF55073">
    <property type="entry name" value="Nucleotide cyclase"/>
    <property type="match status" value="1"/>
</dbReference>
<dbReference type="CDD" id="cd01949">
    <property type="entry name" value="GGDEF"/>
    <property type="match status" value="1"/>
</dbReference>
<dbReference type="FunFam" id="3.30.70.270:FF:000001">
    <property type="entry name" value="Diguanylate cyclase domain protein"/>
    <property type="match status" value="1"/>
</dbReference>
<dbReference type="AlphaFoldDB" id="A0A0K6I0A1"/>
<dbReference type="InterPro" id="IPR050469">
    <property type="entry name" value="Diguanylate_Cyclase"/>
</dbReference>
<feature type="domain" description="GGDEF" evidence="3">
    <location>
        <begin position="190"/>
        <end position="322"/>
    </location>
</feature>
<accession>A0A0K6I0A1</accession>
<evidence type="ECO:0000313" key="4">
    <source>
        <dbReference type="EMBL" id="CUA96702.1"/>
    </source>
</evidence>
<dbReference type="EMBL" id="CYHF01000004">
    <property type="protein sequence ID" value="CUA96702.1"/>
    <property type="molecule type" value="Genomic_DNA"/>
</dbReference>
<dbReference type="Gene3D" id="3.30.70.270">
    <property type="match status" value="1"/>
</dbReference>
<dbReference type="RefSeq" id="WP_055450377.1">
    <property type="nucleotide sequence ID" value="NZ_CYHF01000004.1"/>
</dbReference>
<keyword evidence="5" id="KW-1185">Reference proteome</keyword>
<dbReference type="PANTHER" id="PTHR45138:SF9">
    <property type="entry name" value="DIGUANYLATE CYCLASE DGCM-RELATED"/>
    <property type="match status" value="1"/>
</dbReference>
<dbReference type="InterPro" id="IPR043128">
    <property type="entry name" value="Rev_trsase/Diguanyl_cyclase"/>
</dbReference>
<dbReference type="PROSITE" id="PS50887">
    <property type="entry name" value="GGDEF"/>
    <property type="match status" value="1"/>
</dbReference>
<evidence type="ECO:0000256" key="1">
    <source>
        <dbReference type="ARBA" id="ARBA00012528"/>
    </source>
</evidence>
<dbReference type="GO" id="GO:0043709">
    <property type="term" value="P:cell adhesion involved in single-species biofilm formation"/>
    <property type="evidence" value="ECO:0007669"/>
    <property type="project" value="TreeGrafter"/>
</dbReference>
<dbReference type="NCBIfam" id="TIGR00254">
    <property type="entry name" value="GGDEF"/>
    <property type="match status" value="1"/>
</dbReference>
<dbReference type="PANTHER" id="PTHR45138">
    <property type="entry name" value="REGULATORY COMPONENTS OF SENSORY TRANSDUCTION SYSTEM"/>
    <property type="match status" value="1"/>
</dbReference>
<dbReference type="OrthoDB" id="9813903at2"/>
<name>A0A0K6I0A1_9BURK</name>
<dbReference type="GO" id="GO:0005886">
    <property type="term" value="C:plasma membrane"/>
    <property type="evidence" value="ECO:0007669"/>
    <property type="project" value="TreeGrafter"/>
</dbReference>
<comment type="catalytic activity">
    <reaction evidence="2">
        <text>2 GTP = 3',3'-c-di-GMP + 2 diphosphate</text>
        <dbReference type="Rhea" id="RHEA:24898"/>
        <dbReference type="ChEBI" id="CHEBI:33019"/>
        <dbReference type="ChEBI" id="CHEBI:37565"/>
        <dbReference type="ChEBI" id="CHEBI:58805"/>
        <dbReference type="EC" id="2.7.7.65"/>
    </reaction>
</comment>
<protein>
    <recommendedName>
        <fullName evidence="1">diguanylate cyclase</fullName>
        <ecNumber evidence="1">2.7.7.65</ecNumber>
    </recommendedName>
</protein>
<dbReference type="InterPro" id="IPR000160">
    <property type="entry name" value="GGDEF_dom"/>
</dbReference>
<evidence type="ECO:0000259" key="3">
    <source>
        <dbReference type="PROSITE" id="PS50887"/>
    </source>
</evidence>
<evidence type="ECO:0000313" key="5">
    <source>
        <dbReference type="Proteomes" id="UP000183649"/>
    </source>
</evidence>
<reference evidence="5" key="1">
    <citation type="submission" date="2015-08" db="EMBL/GenBank/DDBJ databases">
        <authorList>
            <person name="Varghese N."/>
        </authorList>
    </citation>
    <scope>NUCLEOTIDE SEQUENCE [LARGE SCALE GENOMIC DNA]</scope>
    <source>
        <strain evidence="5">DSM 18181</strain>
    </source>
</reference>
<evidence type="ECO:0000256" key="2">
    <source>
        <dbReference type="ARBA" id="ARBA00034247"/>
    </source>
</evidence>
<dbReference type="InterPro" id="IPR029787">
    <property type="entry name" value="Nucleotide_cyclase"/>
</dbReference>
<dbReference type="GO" id="GO:1902201">
    <property type="term" value="P:negative regulation of bacterial-type flagellum-dependent cell motility"/>
    <property type="evidence" value="ECO:0007669"/>
    <property type="project" value="TreeGrafter"/>
</dbReference>
<proteinExistence type="predicted"/>
<dbReference type="STRING" id="339866.GCA_001418255_01479"/>
<gene>
    <name evidence="4" type="ORF">Ga0061069_104249</name>
</gene>
<dbReference type="Pfam" id="PF00990">
    <property type="entry name" value="GGDEF"/>
    <property type="match status" value="1"/>
</dbReference>
<dbReference type="GO" id="GO:0052621">
    <property type="term" value="F:diguanylate cyclase activity"/>
    <property type="evidence" value="ECO:0007669"/>
    <property type="project" value="UniProtKB-EC"/>
</dbReference>
<organism evidence="4 5">
    <name type="scientific">Thiomonas bhubaneswarensis</name>
    <dbReference type="NCBI Taxonomy" id="339866"/>
    <lineage>
        <taxon>Bacteria</taxon>
        <taxon>Pseudomonadati</taxon>
        <taxon>Pseudomonadota</taxon>
        <taxon>Betaproteobacteria</taxon>
        <taxon>Burkholderiales</taxon>
        <taxon>Thiomonas</taxon>
    </lineage>
</organism>
<dbReference type="Proteomes" id="UP000183649">
    <property type="component" value="Unassembled WGS sequence"/>
</dbReference>
<sequence length="325" mass="35312">MRALALMPTAESSAWSAPHLSVIESRCDDAASLAVQPPSSADTEALRLARQIYAAWLQRCLRLGAYRQNPGAVAALPRAAIEHQLDQAIEACGPDTADLPPLREAQLQRLDELCLLINALAATDKQQLRAMQTWDRLIDLGLDVLQGFADLEVALAAQRAAHDPLTGLPGRAALQQRLQGEQSLVSRQGRPCAVVMLDVDHFKCVNDQHGHQTGDRVLTALARLMRSTLRPYDGVYRYGGEEFVLVLPGATAAQAVRIVDRMRQAIAQRPLVQTQTGGLHISISAGVAALTDRAIAQTLRCADLALYNAKAEGRDQVRLERGTCR</sequence>
<dbReference type="SMART" id="SM00267">
    <property type="entry name" value="GGDEF"/>
    <property type="match status" value="1"/>
</dbReference>